<organism evidence="2 3">
    <name type="scientific">Sarocladium strictum</name>
    <name type="common">Black bundle disease fungus</name>
    <name type="synonym">Acremonium strictum</name>
    <dbReference type="NCBI Taxonomy" id="5046"/>
    <lineage>
        <taxon>Eukaryota</taxon>
        <taxon>Fungi</taxon>
        <taxon>Dikarya</taxon>
        <taxon>Ascomycota</taxon>
        <taxon>Pezizomycotina</taxon>
        <taxon>Sordariomycetes</taxon>
        <taxon>Hypocreomycetidae</taxon>
        <taxon>Hypocreales</taxon>
        <taxon>Sarocladiaceae</taxon>
        <taxon>Sarocladium</taxon>
    </lineage>
</organism>
<sequence>MDEAKAQALAIAREAAEANKKSKPSYSLWLDNEWDIHLNERSWILHPDVRTGIIYSYQQFGVEDGIEHAIGIREKHDTPTSCEDFLIKTSPLFSNEFIKRIQTSLEEFDRKLGVPLADVFISEMSTLDLAATLVSRCFEYSDPEKPSLPTPSVPIPSYITPSVTSEEPIKSWGLMLDGTDEGPPPYYMDSPADRVASAPSPMVLDPSVHGAQAPMQQIKLVGPTLKQAWDANPIVQRHLMVADAMKEVKSDWTPNIAHDTPGVFSRAPAFHGTCSHHDRDNADKRLEKAMATLPSGFTRNGNPSQIYPGRIDGTGGFFTSFLAFRAFAFSVFKMCLFQDIPNGTHLGWLHRAFTMRNTEWTGVILLKFWSQQGAPPGQDFYTVPESNQRIWASTCKKFAVMDSLGDEQNCWAKLRPIHRQATADYPDLVHMREQDSVIQAFNKANVKVNKGLLWQTAWMSDRSMEYLNSRFAECFAITWEDPSPQLPVNPETQTTKAGTDAPPGTKKRGRQASLGRIFDTLRKKKNKNA</sequence>
<feature type="region of interest" description="Disordered" evidence="1">
    <location>
        <begin position="482"/>
        <end position="529"/>
    </location>
</feature>
<name>A0AA39GAW8_SARSR</name>
<comment type="caution">
    <text evidence="2">The sequence shown here is derived from an EMBL/GenBank/DDBJ whole genome shotgun (WGS) entry which is preliminary data.</text>
</comment>
<protein>
    <submittedName>
        <fullName evidence="2">Uncharacterized protein</fullName>
    </submittedName>
</protein>
<reference evidence="2" key="1">
    <citation type="submission" date="2022-10" db="EMBL/GenBank/DDBJ databases">
        <title>Determination and structural analysis of whole genome sequence of Sarocladium strictum F4-1.</title>
        <authorList>
            <person name="Hu L."/>
            <person name="Jiang Y."/>
        </authorList>
    </citation>
    <scope>NUCLEOTIDE SEQUENCE</scope>
    <source>
        <strain evidence="2">F4-1</strain>
    </source>
</reference>
<dbReference type="EMBL" id="JAPDFR010000010">
    <property type="protein sequence ID" value="KAK0382782.1"/>
    <property type="molecule type" value="Genomic_DNA"/>
</dbReference>
<gene>
    <name evidence="2" type="ORF">NLU13_9877</name>
</gene>
<evidence type="ECO:0000256" key="1">
    <source>
        <dbReference type="SAM" id="MobiDB-lite"/>
    </source>
</evidence>
<evidence type="ECO:0000313" key="2">
    <source>
        <dbReference type="EMBL" id="KAK0382782.1"/>
    </source>
</evidence>
<keyword evidence="3" id="KW-1185">Reference proteome</keyword>
<evidence type="ECO:0000313" key="3">
    <source>
        <dbReference type="Proteomes" id="UP001175261"/>
    </source>
</evidence>
<dbReference type="Proteomes" id="UP001175261">
    <property type="component" value="Unassembled WGS sequence"/>
</dbReference>
<accession>A0AA39GAW8</accession>
<proteinExistence type="predicted"/>
<dbReference type="AlphaFoldDB" id="A0AA39GAW8"/>